<dbReference type="SMART" id="SM01079">
    <property type="entry name" value="CHASE"/>
    <property type="match status" value="1"/>
</dbReference>
<dbReference type="Gene3D" id="1.10.287.130">
    <property type="match status" value="1"/>
</dbReference>
<evidence type="ECO:0000313" key="18">
    <source>
        <dbReference type="Proteomes" id="UP001521137"/>
    </source>
</evidence>
<dbReference type="CDD" id="cd17546">
    <property type="entry name" value="REC_hyHK_CKI1_RcsC-like"/>
    <property type="match status" value="1"/>
</dbReference>
<evidence type="ECO:0000256" key="2">
    <source>
        <dbReference type="ARBA" id="ARBA00004370"/>
    </source>
</evidence>
<feature type="domain" description="PAS" evidence="14">
    <location>
        <begin position="384"/>
        <end position="427"/>
    </location>
</feature>
<evidence type="ECO:0000256" key="9">
    <source>
        <dbReference type="ARBA" id="ARBA00023136"/>
    </source>
</evidence>
<proteinExistence type="predicted"/>
<dbReference type="SUPFAM" id="SSF55785">
    <property type="entry name" value="PYP-like sensor domain (PAS domain)"/>
    <property type="match status" value="1"/>
</dbReference>
<dbReference type="SMART" id="SM00086">
    <property type="entry name" value="PAC"/>
    <property type="match status" value="1"/>
</dbReference>
<evidence type="ECO:0000259" key="15">
    <source>
        <dbReference type="PROSITE" id="PS50113"/>
    </source>
</evidence>
<dbReference type="EMBL" id="JAKGAS010000002">
    <property type="protein sequence ID" value="MCF2947549.1"/>
    <property type="molecule type" value="Genomic_DNA"/>
</dbReference>
<feature type="transmembrane region" description="Helical" evidence="11">
    <location>
        <begin position="321"/>
        <end position="343"/>
    </location>
</feature>
<reference evidence="17 18" key="1">
    <citation type="submission" date="2022-01" db="EMBL/GenBank/DDBJ databases">
        <title>Paraglaciecola sp. G1-23.</title>
        <authorList>
            <person name="Jin M.S."/>
            <person name="Han D.M."/>
            <person name="Kim H.M."/>
            <person name="Jeon C.O."/>
        </authorList>
    </citation>
    <scope>NUCLEOTIDE SEQUENCE [LARGE SCALE GENOMIC DNA]</scope>
    <source>
        <strain evidence="17 18">G1-23</strain>
    </source>
</reference>
<evidence type="ECO:0000259" key="12">
    <source>
        <dbReference type="PROSITE" id="PS50109"/>
    </source>
</evidence>
<dbReference type="SUPFAM" id="SSF55874">
    <property type="entry name" value="ATPase domain of HSP90 chaperone/DNA topoisomerase II/histidine kinase"/>
    <property type="match status" value="1"/>
</dbReference>
<evidence type="ECO:0000256" key="8">
    <source>
        <dbReference type="ARBA" id="ARBA00022989"/>
    </source>
</evidence>
<keyword evidence="9 11" id="KW-0472">Membrane</keyword>
<dbReference type="PROSITE" id="PS50110">
    <property type="entry name" value="RESPONSE_REGULATORY"/>
    <property type="match status" value="1"/>
</dbReference>
<evidence type="ECO:0000256" key="11">
    <source>
        <dbReference type="SAM" id="Phobius"/>
    </source>
</evidence>
<dbReference type="SMART" id="SM00387">
    <property type="entry name" value="HATPase_c"/>
    <property type="match status" value="1"/>
</dbReference>
<evidence type="ECO:0000259" key="13">
    <source>
        <dbReference type="PROSITE" id="PS50110"/>
    </source>
</evidence>
<dbReference type="PRINTS" id="PR00344">
    <property type="entry name" value="BCTRLSENSOR"/>
</dbReference>
<evidence type="ECO:0000256" key="7">
    <source>
        <dbReference type="ARBA" id="ARBA00022777"/>
    </source>
</evidence>
<protein>
    <recommendedName>
        <fullName evidence="3">histidine kinase</fullName>
        <ecNumber evidence="3">2.7.13.3</ecNumber>
    </recommendedName>
</protein>
<dbReference type="SUPFAM" id="SSF52172">
    <property type="entry name" value="CheY-like"/>
    <property type="match status" value="1"/>
</dbReference>
<keyword evidence="7" id="KW-0418">Kinase</keyword>
<dbReference type="InterPro" id="IPR036890">
    <property type="entry name" value="HATPase_C_sf"/>
</dbReference>
<evidence type="ECO:0000256" key="5">
    <source>
        <dbReference type="ARBA" id="ARBA00022679"/>
    </source>
</evidence>
<dbReference type="Pfam" id="PF03924">
    <property type="entry name" value="CHASE"/>
    <property type="match status" value="1"/>
</dbReference>
<dbReference type="Gene3D" id="3.30.450.350">
    <property type="entry name" value="CHASE domain"/>
    <property type="match status" value="1"/>
</dbReference>
<keyword evidence="4 10" id="KW-0597">Phosphoprotein</keyword>
<dbReference type="InterPro" id="IPR042240">
    <property type="entry name" value="CHASE_sf"/>
</dbReference>
<dbReference type="RefSeq" id="WP_235311071.1">
    <property type="nucleotide sequence ID" value="NZ_JAKGAS010000002.1"/>
</dbReference>
<evidence type="ECO:0000256" key="10">
    <source>
        <dbReference type="PROSITE-ProRule" id="PRU00169"/>
    </source>
</evidence>
<organism evidence="17 18">
    <name type="scientific">Paraglaciecola algarum</name>
    <dbReference type="NCBI Taxonomy" id="3050085"/>
    <lineage>
        <taxon>Bacteria</taxon>
        <taxon>Pseudomonadati</taxon>
        <taxon>Pseudomonadota</taxon>
        <taxon>Gammaproteobacteria</taxon>
        <taxon>Alteromonadales</taxon>
        <taxon>Alteromonadaceae</taxon>
        <taxon>Paraglaciecola</taxon>
    </lineage>
</organism>
<dbReference type="InterPro" id="IPR000700">
    <property type="entry name" value="PAS-assoc_C"/>
</dbReference>
<sequence length="897" mass="100627">MKHSIFFKKVLNKSLFRALILPALILIVGSYISYKAEYKEQQIQNALAIQTLKNDLSKISADFEERIRFYTYGLRGLHGLISTIGLKQFDYQTMLTYSRNRDFQQEFPGVRGIGFIQKVEQVKLSSFLQQQKQMRPDNHFTLRQLSAHNQSLFIIRFIEPETFNKNAVGLDIGSETMRRNAAINAAVNNKIEITAPITLVQADKKVKHGFLILLPIYDTSILPNAPAAKLAHVIGWTYAPILIDEVLSANQAFPNNIDVIISDVTDDTRTVFYQPQLTSPADDFIRTMESVPVFGRIWEFTAIATTSYVEDAKTVKPYTVFIQYLILTVVLALGLLSLTLIYFRKEEAQNLRQQFLITNDKMLEESNERLEGLVAKRTKEISDANALKTAILKNASYSVIATDTSGLITLFNPAAERLLGYVANDLILKESPALFHLSSEIETRALKLSEELQCIVKPGFDVFSVKSNKGLEDEWQWTYVAKNGQHIPVMLNVTALKNEFNEITGYLGIAYDLTEQIEKEQALAEAKELAEKANLAKSEFLANMSHEIRTPLNGMFGTLQLLNNETDEARKRELIELAIRSTTTLNKLVNDILDISKLESGKLELDVTEVNLVELTKEIKSELLTSLQAKGLNLSIKNELNHDVWLVDELRLKQVLLNVLSNAIKFTKRGEIILSLDTEDKEGMLISIQDPGIGMSKNAQSRLFQRFEQADKSITRRYGGTGLGMSITQSLVQLMQGKIEVSSIENIGTTINIFLPLQAVKSPLPNLAIHEINTGTLVGKNILIAEDNEINQLVLSSMLENSDATIFIVENGELAVDFIVHNEVDIILMDIQMPVMGGVEACKLIKAKHPELPIIAITANAFEQDIKLYTEVGFNAYVAKPFEKRHLLTTIIATLAD</sequence>
<dbReference type="Gene3D" id="3.30.565.10">
    <property type="entry name" value="Histidine kinase-like ATPase, C-terminal domain"/>
    <property type="match status" value="1"/>
</dbReference>
<feature type="domain" description="Response regulatory" evidence="13">
    <location>
        <begin position="781"/>
        <end position="895"/>
    </location>
</feature>
<feature type="domain" description="PAC" evidence="15">
    <location>
        <begin position="473"/>
        <end position="525"/>
    </location>
</feature>
<dbReference type="Pfam" id="PF00072">
    <property type="entry name" value="Response_reg"/>
    <property type="match status" value="1"/>
</dbReference>
<dbReference type="Proteomes" id="UP001521137">
    <property type="component" value="Unassembled WGS sequence"/>
</dbReference>
<gene>
    <name evidence="17" type="ORF">L0668_05475</name>
</gene>
<dbReference type="InterPro" id="IPR011006">
    <property type="entry name" value="CheY-like_superfamily"/>
</dbReference>
<dbReference type="PROSITE" id="PS50839">
    <property type="entry name" value="CHASE"/>
    <property type="match status" value="1"/>
</dbReference>
<dbReference type="PANTHER" id="PTHR43047">
    <property type="entry name" value="TWO-COMPONENT HISTIDINE PROTEIN KINASE"/>
    <property type="match status" value="1"/>
</dbReference>
<dbReference type="SMART" id="SM00448">
    <property type="entry name" value="REC"/>
    <property type="match status" value="1"/>
</dbReference>
<evidence type="ECO:0000313" key="17">
    <source>
        <dbReference type="EMBL" id="MCF2947549.1"/>
    </source>
</evidence>
<dbReference type="CDD" id="cd00130">
    <property type="entry name" value="PAS"/>
    <property type="match status" value="1"/>
</dbReference>
<dbReference type="Pfam" id="PF02518">
    <property type="entry name" value="HATPase_c"/>
    <property type="match status" value="1"/>
</dbReference>
<dbReference type="InterPro" id="IPR001610">
    <property type="entry name" value="PAC"/>
</dbReference>
<dbReference type="InterPro" id="IPR001789">
    <property type="entry name" value="Sig_transdc_resp-reg_receiver"/>
</dbReference>
<dbReference type="PROSITE" id="PS50112">
    <property type="entry name" value="PAS"/>
    <property type="match status" value="1"/>
</dbReference>
<name>A0ABS9D3Q0_9ALTE</name>
<dbReference type="Pfam" id="PF13426">
    <property type="entry name" value="PAS_9"/>
    <property type="match status" value="1"/>
</dbReference>
<evidence type="ECO:0000259" key="14">
    <source>
        <dbReference type="PROSITE" id="PS50112"/>
    </source>
</evidence>
<dbReference type="Pfam" id="PF00512">
    <property type="entry name" value="HisKA"/>
    <property type="match status" value="1"/>
</dbReference>
<dbReference type="InterPro" id="IPR006189">
    <property type="entry name" value="CHASE_dom"/>
</dbReference>
<dbReference type="PANTHER" id="PTHR43047:SF64">
    <property type="entry name" value="HISTIDINE KINASE CONTAINING CHEY-HOMOLOGOUS RECEIVER DOMAIN AND PAS DOMAIN-RELATED"/>
    <property type="match status" value="1"/>
</dbReference>
<dbReference type="InterPro" id="IPR004358">
    <property type="entry name" value="Sig_transdc_His_kin-like_C"/>
</dbReference>
<dbReference type="InterPro" id="IPR000014">
    <property type="entry name" value="PAS"/>
</dbReference>
<keyword evidence="5" id="KW-0808">Transferase</keyword>
<dbReference type="PROSITE" id="PS50113">
    <property type="entry name" value="PAC"/>
    <property type="match status" value="1"/>
</dbReference>
<dbReference type="SMART" id="SM00091">
    <property type="entry name" value="PAS"/>
    <property type="match status" value="1"/>
</dbReference>
<comment type="subcellular location">
    <subcellularLocation>
        <location evidence="2">Membrane</location>
    </subcellularLocation>
</comment>
<dbReference type="SMART" id="SM00388">
    <property type="entry name" value="HisKA"/>
    <property type="match status" value="1"/>
</dbReference>
<feature type="domain" description="Histidine kinase" evidence="12">
    <location>
        <begin position="543"/>
        <end position="759"/>
    </location>
</feature>
<keyword evidence="8 11" id="KW-1133">Transmembrane helix</keyword>
<dbReference type="Gene3D" id="3.40.50.2300">
    <property type="match status" value="1"/>
</dbReference>
<evidence type="ECO:0000256" key="1">
    <source>
        <dbReference type="ARBA" id="ARBA00000085"/>
    </source>
</evidence>
<dbReference type="PROSITE" id="PS50109">
    <property type="entry name" value="HIS_KIN"/>
    <property type="match status" value="1"/>
</dbReference>
<dbReference type="InterPro" id="IPR003661">
    <property type="entry name" value="HisK_dim/P_dom"/>
</dbReference>
<evidence type="ECO:0000256" key="3">
    <source>
        <dbReference type="ARBA" id="ARBA00012438"/>
    </source>
</evidence>
<feature type="modified residue" description="4-aspartylphosphate" evidence="10">
    <location>
        <position position="830"/>
    </location>
</feature>
<dbReference type="CDD" id="cd00082">
    <property type="entry name" value="HisKA"/>
    <property type="match status" value="1"/>
</dbReference>
<dbReference type="InterPro" id="IPR035965">
    <property type="entry name" value="PAS-like_dom_sf"/>
</dbReference>
<dbReference type="SUPFAM" id="SSF47384">
    <property type="entry name" value="Homodimeric domain of signal transducing histidine kinase"/>
    <property type="match status" value="1"/>
</dbReference>
<dbReference type="Gene3D" id="3.30.450.20">
    <property type="entry name" value="PAS domain"/>
    <property type="match status" value="1"/>
</dbReference>
<dbReference type="InterPro" id="IPR005467">
    <property type="entry name" value="His_kinase_dom"/>
</dbReference>
<evidence type="ECO:0000256" key="6">
    <source>
        <dbReference type="ARBA" id="ARBA00022692"/>
    </source>
</evidence>
<feature type="domain" description="CHASE" evidence="16">
    <location>
        <begin position="85"/>
        <end position="301"/>
    </location>
</feature>
<comment type="catalytic activity">
    <reaction evidence="1">
        <text>ATP + protein L-histidine = ADP + protein N-phospho-L-histidine.</text>
        <dbReference type="EC" id="2.7.13.3"/>
    </reaction>
</comment>
<evidence type="ECO:0000256" key="4">
    <source>
        <dbReference type="ARBA" id="ARBA00022553"/>
    </source>
</evidence>
<accession>A0ABS9D3Q0</accession>
<comment type="caution">
    <text evidence="17">The sequence shown here is derived from an EMBL/GenBank/DDBJ whole genome shotgun (WGS) entry which is preliminary data.</text>
</comment>
<evidence type="ECO:0000259" key="16">
    <source>
        <dbReference type="PROSITE" id="PS50839"/>
    </source>
</evidence>
<dbReference type="InterPro" id="IPR036097">
    <property type="entry name" value="HisK_dim/P_sf"/>
</dbReference>
<dbReference type="EC" id="2.7.13.3" evidence="3"/>
<dbReference type="NCBIfam" id="TIGR00229">
    <property type="entry name" value="sensory_box"/>
    <property type="match status" value="1"/>
</dbReference>
<dbReference type="CDD" id="cd16922">
    <property type="entry name" value="HATPase_EvgS-ArcB-TorS-like"/>
    <property type="match status" value="1"/>
</dbReference>
<dbReference type="InterPro" id="IPR003594">
    <property type="entry name" value="HATPase_dom"/>
</dbReference>
<keyword evidence="18" id="KW-1185">Reference proteome</keyword>
<keyword evidence="6 11" id="KW-0812">Transmembrane</keyword>